<dbReference type="EMBL" id="CAMGZC010002247">
    <property type="protein sequence ID" value="CAI0654603.1"/>
    <property type="molecule type" value="Genomic_DNA"/>
</dbReference>
<protein>
    <recommendedName>
        <fullName evidence="3">Alcohol dehydrogenase-like N-terminal domain-containing protein</fullName>
    </recommendedName>
</protein>
<dbReference type="Gene3D" id="3.90.180.10">
    <property type="entry name" value="Medium-chain alcohol dehydrogenases, catalytic domain"/>
    <property type="match status" value="1"/>
</dbReference>
<proteinExistence type="inferred from homology"/>
<sequence length="113" mass="11919">MSLPSKSTAPALFVDQDCNYKIIHDVPVPELVAGEVIVKVSFSGVNPADVKHAPHLGVRSTVMGYDFSGHVVGANPGSPFKPGDVVAGHVPTGVGKPWKYGAHQEYLACPEEL</sequence>
<dbReference type="PANTHER" id="PTHR45348">
    <property type="entry name" value="HYPOTHETICAL OXIDOREDUCTASE (EUROFUNG)"/>
    <property type="match status" value="1"/>
</dbReference>
<accession>A0A9W4S7M5</accession>
<keyword evidence="5" id="KW-1185">Reference proteome</keyword>
<evidence type="ECO:0000313" key="4">
    <source>
        <dbReference type="EMBL" id="CAI0654603.1"/>
    </source>
</evidence>
<dbReference type="InterPro" id="IPR013154">
    <property type="entry name" value="ADH-like_N"/>
</dbReference>
<dbReference type="GO" id="GO:0016651">
    <property type="term" value="F:oxidoreductase activity, acting on NAD(P)H"/>
    <property type="evidence" value="ECO:0007669"/>
    <property type="project" value="InterPro"/>
</dbReference>
<organism evidence="4 5">
    <name type="scientific">Colletotrichum noveboracense</name>
    <dbReference type="NCBI Taxonomy" id="2664923"/>
    <lineage>
        <taxon>Eukaryota</taxon>
        <taxon>Fungi</taxon>
        <taxon>Dikarya</taxon>
        <taxon>Ascomycota</taxon>
        <taxon>Pezizomycotina</taxon>
        <taxon>Sordariomycetes</taxon>
        <taxon>Hypocreomycetidae</taxon>
        <taxon>Glomerellales</taxon>
        <taxon>Glomerellaceae</taxon>
        <taxon>Colletotrichum</taxon>
        <taxon>Colletotrichum gloeosporioides species complex</taxon>
    </lineage>
</organism>
<feature type="non-terminal residue" evidence="4">
    <location>
        <position position="113"/>
    </location>
</feature>
<comment type="caution">
    <text evidence="4">The sequence shown here is derived from an EMBL/GenBank/DDBJ whole genome shotgun (WGS) entry which is preliminary data.</text>
</comment>
<dbReference type="Proteomes" id="UP001152533">
    <property type="component" value="Unassembled WGS sequence"/>
</dbReference>
<dbReference type="Pfam" id="PF08240">
    <property type="entry name" value="ADH_N"/>
    <property type="match status" value="1"/>
</dbReference>
<reference evidence="4" key="1">
    <citation type="submission" date="2022-08" db="EMBL/GenBank/DDBJ databases">
        <authorList>
            <person name="Giroux E."/>
            <person name="Giroux E."/>
        </authorList>
    </citation>
    <scope>NUCLEOTIDE SEQUENCE</scope>
    <source>
        <strain evidence="4">H1091258</strain>
    </source>
</reference>
<name>A0A9W4S7M5_9PEZI</name>
<dbReference type="AlphaFoldDB" id="A0A9W4S7M5"/>
<dbReference type="InterPro" id="IPR047122">
    <property type="entry name" value="Trans-enoyl_RdTase-like"/>
</dbReference>
<keyword evidence="2" id="KW-0560">Oxidoreductase</keyword>
<dbReference type="PANTHER" id="PTHR45348:SF7">
    <property type="entry name" value="ZINC BINDING OXIDOREDUCTASE, PUTATIVE-RELATED"/>
    <property type="match status" value="1"/>
</dbReference>
<dbReference type="InterPro" id="IPR011032">
    <property type="entry name" value="GroES-like_sf"/>
</dbReference>
<evidence type="ECO:0000256" key="1">
    <source>
        <dbReference type="ARBA" id="ARBA00008072"/>
    </source>
</evidence>
<gene>
    <name evidence="4" type="ORF">CGXH109_LOCUS139882</name>
</gene>
<dbReference type="SUPFAM" id="SSF50129">
    <property type="entry name" value="GroES-like"/>
    <property type="match status" value="1"/>
</dbReference>
<evidence type="ECO:0000259" key="3">
    <source>
        <dbReference type="Pfam" id="PF08240"/>
    </source>
</evidence>
<evidence type="ECO:0000256" key="2">
    <source>
        <dbReference type="ARBA" id="ARBA00023002"/>
    </source>
</evidence>
<comment type="similarity">
    <text evidence="1">Belongs to the zinc-containing alcohol dehydrogenase family.</text>
</comment>
<feature type="domain" description="Alcohol dehydrogenase-like N-terminal" evidence="3">
    <location>
        <begin position="33"/>
        <end position="112"/>
    </location>
</feature>
<evidence type="ECO:0000313" key="5">
    <source>
        <dbReference type="Proteomes" id="UP001152533"/>
    </source>
</evidence>